<dbReference type="InterPro" id="IPR039315">
    <property type="entry name" value="CheW"/>
</dbReference>
<dbReference type="EMBL" id="MTLA01000030">
    <property type="protein sequence ID" value="OOP69843.1"/>
    <property type="molecule type" value="Genomic_DNA"/>
</dbReference>
<dbReference type="PANTHER" id="PTHR22617:SF23">
    <property type="entry name" value="CHEMOTAXIS PROTEIN CHEW"/>
    <property type="match status" value="1"/>
</dbReference>
<dbReference type="Proteomes" id="UP000189761">
    <property type="component" value="Unassembled WGS sequence"/>
</dbReference>
<organism evidence="3 4">
    <name type="scientific">Heyndrickxia oleronia</name>
    <dbReference type="NCBI Taxonomy" id="38875"/>
    <lineage>
        <taxon>Bacteria</taxon>
        <taxon>Bacillati</taxon>
        <taxon>Bacillota</taxon>
        <taxon>Bacilli</taxon>
        <taxon>Bacillales</taxon>
        <taxon>Bacillaceae</taxon>
        <taxon>Heyndrickxia</taxon>
    </lineage>
</organism>
<evidence type="ECO:0000313" key="2">
    <source>
        <dbReference type="EMBL" id="MDH5160054.1"/>
    </source>
</evidence>
<dbReference type="PROSITE" id="PS50851">
    <property type="entry name" value="CHEW"/>
    <property type="match status" value="1"/>
</dbReference>
<accession>A0A8E2IC69</accession>
<dbReference type="EMBL" id="JAROYP010000002">
    <property type="protein sequence ID" value="MDH5160054.1"/>
    <property type="molecule type" value="Genomic_DNA"/>
</dbReference>
<dbReference type="PANTHER" id="PTHR22617">
    <property type="entry name" value="CHEMOTAXIS SENSOR HISTIDINE KINASE-RELATED"/>
    <property type="match status" value="1"/>
</dbReference>
<dbReference type="Gene3D" id="2.30.30.40">
    <property type="entry name" value="SH3 Domains"/>
    <property type="match status" value="1"/>
</dbReference>
<dbReference type="SUPFAM" id="SSF50341">
    <property type="entry name" value="CheW-like"/>
    <property type="match status" value="1"/>
</dbReference>
<protein>
    <submittedName>
        <fullName evidence="3">Chemotaxis protein CheW</fullName>
    </submittedName>
</protein>
<dbReference type="RefSeq" id="WP_058002258.1">
    <property type="nucleotide sequence ID" value="NZ_CP065424.1"/>
</dbReference>
<reference evidence="2" key="2">
    <citation type="submission" date="2023-03" db="EMBL/GenBank/DDBJ databases">
        <title>Bacterial isolates from washroom surfaces on a university campus.</title>
        <authorList>
            <person name="Holman D.B."/>
            <person name="Gzyl K.E."/>
            <person name="Taheri A.E."/>
        </authorList>
    </citation>
    <scope>NUCLEOTIDE SEQUENCE</scope>
    <source>
        <strain evidence="2">RD03</strain>
    </source>
</reference>
<dbReference type="Gene3D" id="2.40.50.180">
    <property type="entry name" value="CheA-289, Domain 4"/>
    <property type="match status" value="1"/>
</dbReference>
<dbReference type="GO" id="GO:0005829">
    <property type="term" value="C:cytosol"/>
    <property type="evidence" value="ECO:0007669"/>
    <property type="project" value="TreeGrafter"/>
</dbReference>
<dbReference type="Pfam" id="PF01584">
    <property type="entry name" value="CheW"/>
    <property type="match status" value="1"/>
</dbReference>
<evidence type="ECO:0000313" key="3">
    <source>
        <dbReference type="EMBL" id="OOP69843.1"/>
    </source>
</evidence>
<name>A0A8E2IC69_9BACI</name>
<dbReference type="GO" id="GO:0007165">
    <property type="term" value="P:signal transduction"/>
    <property type="evidence" value="ECO:0007669"/>
    <property type="project" value="InterPro"/>
</dbReference>
<comment type="caution">
    <text evidence="3">The sequence shown here is derived from an EMBL/GenBank/DDBJ whole genome shotgun (WGS) entry which is preliminary data.</text>
</comment>
<evidence type="ECO:0000259" key="1">
    <source>
        <dbReference type="PROSITE" id="PS50851"/>
    </source>
</evidence>
<dbReference type="SMART" id="SM00260">
    <property type="entry name" value="CheW"/>
    <property type="match status" value="1"/>
</dbReference>
<dbReference type="InterPro" id="IPR036061">
    <property type="entry name" value="CheW-like_dom_sf"/>
</dbReference>
<dbReference type="GO" id="GO:0006935">
    <property type="term" value="P:chemotaxis"/>
    <property type="evidence" value="ECO:0007669"/>
    <property type="project" value="InterPro"/>
</dbReference>
<dbReference type="AlphaFoldDB" id="A0A8E2IC69"/>
<sequence length="158" mass="18099">MIVDLNEQAIVFQVGNEEYGISVDHVISIEKFENATRIPNLPDFVKGIVKSRGELIPVIDFEQVLYQTTLLNNDQSKLIVLNTEELHIGLLVKEAKEILNIPQESLKQIGLMAYQRTKYFRSVANLESRLITMIDPNLLVQSLEGIKDIIEYMKQQEI</sequence>
<gene>
    <name evidence="3" type="ORF">BWZ43_02910</name>
    <name evidence="2" type="ORF">P5X88_03840</name>
</gene>
<keyword evidence="4" id="KW-1185">Reference proteome</keyword>
<dbReference type="Proteomes" id="UP001159179">
    <property type="component" value="Unassembled WGS sequence"/>
</dbReference>
<proteinExistence type="predicted"/>
<reference evidence="3 4" key="1">
    <citation type="submission" date="2017-01" db="EMBL/GenBank/DDBJ databases">
        <title>Draft genome sequence of Bacillus oleronius.</title>
        <authorList>
            <person name="Allam M."/>
        </authorList>
    </citation>
    <scope>NUCLEOTIDE SEQUENCE [LARGE SCALE GENOMIC DNA]</scope>
    <source>
        <strain evidence="3 4">DSM 9356</strain>
    </source>
</reference>
<feature type="domain" description="CheW-like" evidence="1">
    <location>
        <begin position="6"/>
        <end position="145"/>
    </location>
</feature>
<evidence type="ECO:0000313" key="4">
    <source>
        <dbReference type="Proteomes" id="UP000189761"/>
    </source>
</evidence>
<dbReference type="InterPro" id="IPR002545">
    <property type="entry name" value="CheW-lke_dom"/>
</dbReference>